<dbReference type="EMBL" id="MU157826">
    <property type="protein sequence ID" value="KAF9534305.1"/>
    <property type="molecule type" value="Genomic_DNA"/>
</dbReference>
<reference evidence="3" key="1">
    <citation type="submission" date="2020-11" db="EMBL/GenBank/DDBJ databases">
        <authorList>
            <consortium name="DOE Joint Genome Institute"/>
            <person name="Ahrendt S."/>
            <person name="Riley R."/>
            <person name="Andreopoulos W."/>
            <person name="Labutti K."/>
            <person name="Pangilinan J."/>
            <person name="Ruiz-Duenas F.J."/>
            <person name="Barrasa J.M."/>
            <person name="Sanchez-Garcia M."/>
            <person name="Camarero S."/>
            <person name="Miyauchi S."/>
            <person name="Serrano A."/>
            <person name="Linde D."/>
            <person name="Babiker R."/>
            <person name="Drula E."/>
            <person name="Ayuso-Fernandez I."/>
            <person name="Pacheco R."/>
            <person name="Padilla G."/>
            <person name="Ferreira P."/>
            <person name="Barriuso J."/>
            <person name="Kellner H."/>
            <person name="Castanera R."/>
            <person name="Alfaro M."/>
            <person name="Ramirez L."/>
            <person name="Pisabarro A.G."/>
            <person name="Kuo A."/>
            <person name="Tritt A."/>
            <person name="Lipzen A."/>
            <person name="He G."/>
            <person name="Yan M."/>
            <person name="Ng V."/>
            <person name="Cullen D."/>
            <person name="Martin F."/>
            <person name="Rosso M.-N."/>
            <person name="Henrissat B."/>
            <person name="Hibbett D."/>
            <person name="Martinez A.T."/>
            <person name="Grigoriev I.V."/>
        </authorList>
    </citation>
    <scope>NUCLEOTIDE SEQUENCE</scope>
    <source>
        <strain evidence="3">CBS 506.95</strain>
    </source>
</reference>
<keyword evidence="1" id="KW-0732">Signal</keyword>
<comment type="caution">
    <text evidence="3">The sequence shown here is derived from an EMBL/GenBank/DDBJ whole genome shotgun (WGS) entry which is preliminary data.</text>
</comment>
<evidence type="ECO:0000313" key="4">
    <source>
        <dbReference type="Proteomes" id="UP000807306"/>
    </source>
</evidence>
<sequence>MTLLLSIIFTISLTVLPLNAQSFSCVGTPALRSSVVAASGFLFAPVVGSLTAPRGITVDSRGNVLTVQSGLGISAHIADANGCVISSKITIANTALTHGIDVYNNQLYASTVDIVYAWDYSPDTQTVTKPLVLVTGSGVRNVLGLAEDRSGMIHGVGPMTVRVDNLHMQDNAMDKINRAANGVQISVKDGNPAENILSIGHPKSPSGINGGYPYCFVVGEPSNFVDKSFQPGDWFVQAPNSTSNDTTCDHTKAKKPEAVLTVHTAPLDMKFGVGSDSNLYVGLQTLFHPVGLLRSADGKNLYVTGNIYLVKKIWSLLCDCFLYRIRNEKTAKTSTIEKDTAISIISGVPDLRFLIQPYLQVLPHLGHLLFQNLGDPSSFAS</sequence>
<protein>
    <recommendedName>
        <fullName evidence="2">Pyrroloquinoline quinone-dependent pyranose dehydrogenase beta-propeller domain-containing protein</fullName>
    </recommendedName>
</protein>
<dbReference type="SUPFAM" id="SSF50952">
    <property type="entry name" value="Soluble quinoprotein glucose dehydrogenase"/>
    <property type="match status" value="1"/>
</dbReference>
<evidence type="ECO:0000313" key="3">
    <source>
        <dbReference type="EMBL" id="KAF9534305.1"/>
    </source>
</evidence>
<dbReference type="AlphaFoldDB" id="A0A9P6JW91"/>
<dbReference type="Proteomes" id="UP000807306">
    <property type="component" value="Unassembled WGS sequence"/>
</dbReference>
<dbReference type="Pfam" id="PF22807">
    <property type="entry name" value="TrAA12"/>
    <property type="match status" value="1"/>
</dbReference>
<dbReference type="OrthoDB" id="507128at2759"/>
<dbReference type="InterPro" id="IPR011041">
    <property type="entry name" value="Quinoprot_gluc/sorb_DH_b-prop"/>
</dbReference>
<gene>
    <name evidence="3" type="ORF">CPB83DRAFT_879539</name>
</gene>
<dbReference type="InterPro" id="IPR054539">
    <property type="entry name" value="Beta-prop_PDH"/>
</dbReference>
<proteinExistence type="predicted"/>
<evidence type="ECO:0000259" key="2">
    <source>
        <dbReference type="Pfam" id="PF22807"/>
    </source>
</evidence>
<evidence type="ECO:0000256" key="1">
    <source>
        <dbReference type="SAM" id="SignalP"/>
    </source>
</evidence>
<feature type="chain" id="PRO_5040451378" description="Pyrroloquinoline quinone-dependent pyranose dehydrogenase beta-propeller domain-containing protein" evidence="1">
    <location>
        <begin position="21"/>
        <end position="381"/>
    </location>
</feature>
<accession>A0A9P6JW91</accession>
<name>A0A9P6JW91_9AGAR</name>
<keyword evidence="4" id="KW-1185">Reference proteome</keyword>
<organism evidence="3 4">
    <name type="scientific">Crepidotus variabilis</name>
    <dbReference type="NCBI Taxonomy" id="179855"/>
    <lineage>
        <taxon>Eukaryota</taxon>
        <taxon>Fungi</taxon>
        <taxon>Dikarya</taxon>
        <taxon>Basidiomycota</taxon>
        <taxon>Agaricomycotina</taxon>
        <taxon>Agaricomycetes</taxon>
        <taxon>Agaricomycetidae</taxon>
        <taxon>Agaricales</taxon>
        <taxon>Agaricineae</taxon>
        <taxon>Crepidotaceae</taxon>
        <taxon>Crepidotus</taxon>
    </lineage>
</organism>
<feature type="signal peptide" evidence="1">
    <location>
        <begin position="1"/>
        <end position="20"/>
    </location>
</feature>
<feature type="domain" description="Pyrroloquinoline quinone-dependent pyranose dehydrogenase beta-propeller" evidence="2">
    <location>
        <begin position="134"/>
        <end position="283"/>
    </location>
</feature>